<sequence length="417" mass="49038">MSSIVLNKPNQTYWNITKITEELLHHCEKHSITIWTEFGSLIGLMRHGGTIIPWDYDGDYGMFVEDKERFIQSFLREKNPDTVLDIDYYQDEGCLALHPIDNMDDIVDLIFYKVSGDKIVSLQNEKTKTDYPSNDGYCYNSSDLLPLKKTLMLGHIVYYPNNWDKILKINYKNWYEYPRNYINYIIPKYLRSPFKNIPEYFLSDFPSLKNLVESIKTPFVLKNTNLLSCNKALYAGQLICTQKRNIYGYTSSITWEYMEKDPISVWQNYCNNKLEFNIVDSPVDDKTILPNEWDIYAHNKLGNKYDFALTWIMTNSPKITHFHTDPDYAGGFMKLLEGEKIWWCILPEDYKYLLSKGHTISSFAKLNMFELLQLDDCYLFGKIYITILTDGDFIWFPINTPHKVITTKHSYGYGGYL</sequence>
<dbReference type="SUPFAM" id="SSF51197">
    <property type="entry name" value="Clavaminate synthase-like"/>
    <property type="match status" value="1"/>
</dbReference>
<keyword evidence="2" id="KW-0489">Methyltransferase</keyword>
<accession>A0A6N1NMZ0</accession>
<protein>
    <submittedName>
        <fullName evidence="2">Putative histone demethylase</fullName>
    </submittedName>
</protein>
<name>A0A6N1NMZ0_9VIRU</name>
<keyword evidence="2" id="KW-0808">Transferase</keyword>
<feature type="domain" description="LicD/FKTN/FKRP nucleotidyltransferase" evidence="1">
    <location>
        <begin position="27"/>
        <end position="77"/>
    </location>
</feature>
<dbReference type="RefSeq" id="YP_010780096.1">
    <property type="nucleotide sequence ID" value="NC_075038.1"/>
</dbReference>
<dbReference type="Gene3D" id="2.60.120.650">
    <property type="entry name" value="Cupin"/>
    <property type="match status" value="1"/>
</dbReference>
<dbReference type="GO" id="GO:0008168">
    <property type="term" value="F:methyltransferase activity"/>
    <property type="evidence" value="ECO:0007669"/>
    <property type="project" value="UniProtKB-KW"/>
</dbReference>
<evidence type="ECO:0000259" key="1">
    <source>
        <dbReference type="Pfam" id="PF04991"/>
    </source>
</evidence>
<dbReference type="Pfam" id="PF04991">
    <property type="entry name" value="LicD"/>
    <property type="match status" value="1"/>
</dbReference>
<reference evidence="2" key="2">
    <citation type="journal article" date="2018" name="Nat. Commun.">
        <title>Tailed giant Tupanvirus possesses the most complete translational apparatus of the known virosphere.</title>
        <authorList>
            <person name="Abrahao J."/>
            <person name="Silva L."/>
            <person name="Silva L.S."/>
            <person name="Khalil J.Y.B."/>
            <person name="Rodrigues R."/>
            <person name="Arantes T."/>
            <person name="Assis F."/>
            <person name="Boratto P."/>
            <person name="Andrade M."/>
            <person name="Kroon E.G."/>
            <person name="Ribeiro B."/>
            <person name="Bergier I."/>
            <person name="Seligmann H."/>
            <person name="Ghigo E."/>
            <person name="Colson P."/>
            <person name="Levasseur A."/>
            <person name="Kroemer G."/>
            <person name="Raoult D."/>
            <person name="La Scola B."/>
        </authorList>
    </citation>
    <scope>NUCLEOTIDE SEQUENCE [LARGE SCALE GENOMIC DNA]</scope>
    <source>
        <strain evidence="2">Deep ocean</strain>
    </source>
</reference>
<dbReference type="InterPro" id="IPR052942">
    <property type="entry name" value="LPS_cholinephosphotransferase"/>
</dbReference>
<dbReference type="GO" id="GO:0032259">
    <property type="term" value="P:methylation"/>
    <property type="evidence" value="ECO:0007669"/>
    <property type="project" value="UniProtKB-KW"/>
</dbReference>
<dbReference type="EMBL" id="MF405918">
    <property type="protein sequence ID" value="QKU33496.1"/>
    <property type="molecule type" value="Genomic_DNA"/>
</dbReference>
<organism evidence="2">
    <name type="scientific">Tupanvirus deep ocean</name>
    <dbReference type="NCBI Taxonomy" id="2126984"/>
    <lineage>
        <taxon>Viruses</taxon>
        <taxon>Varidnaviria</taxon>
        <taxon>Bamfordvirae</taxon>
        <taxon>Nucleocytoviricota</taxon>
        <taxon>Megaviricetes</taxon>
        <taxon>Imitervirales</taxon>
        <taxon>Mimiviridae</taxon>
        <taxon>Megamimivirinae</taxon>
        <taxon>Tupanvirus</taxon>
        <taxon>Tupanvirus altamarinense</taxon>
    </lineage>
</organism>
<dbReference type="GeneID" id="80516787"/>
<dbReference type="GO" id="GO:0009100">
    <property type="term" value="P:glycoprotein metabolic process"/>
    <property type="evidence" value="ECO:0007669"/>
    <property type="project" value="UniProtKB-ARBA"/>
</dbReference>
<dbReference type="KEGG" id="vg:80516787"/>
<dbReference type="PANTHER" id="PTHR43404">
    <property type="entry name" value="LIPOPOLYSACCHARIDE CHOLINEPHOSPHOTRANSFERASE LICD"/>
    <property type="match status" value="1"/>
</dbReference>
<evidence type="ECO:0000313" key="2">
    <source>
        <dbReference type="EMBL" id="QKU33496.1"/>
    </source>
</evidence>
<dbReference type="InterPro" id="IPR007074">
    <property type="entry name" value="LicD/FKTN/FKRP_NTP_transf"/>
</dbReference>
<proteinExistence type="predicted"/>
<dbReference type="PANTHER" id="PTHR43404:SF1">
    <property type="entry name" value="MNN4P"/>
    <property type="match status" value="1"/>
</dbReference>
<reference evidence="2" key="1">
    <citation type="submission" date="2017-06" db="EMBL/GenBank/DDBJ databases">
        <authorList>
            <person name="Assis F.L."/>
            <person name="Abrahao J.S."/>
            <person name="Silva L."/>
            <person name="Khalil J.B."/>
            <person name="Rodrigues R."/>
            <person name="Silva L.S."/>
            <person name="Boratto P."/>
            <person name="Andrade M."/>
            <person name="Kroon E.G."/>
            <person name="Ribeiro B."/>
            <person name="Bergier I."/>
            <person name="Seligmann H."/>
            <person name="Ghigo E."/>
            <person name="Colson P."/>
            <person name="Levasseur A."/>
            <person name="Raoult D."/>
            <person name="Scola B.L."/>
        </authorList>
    </citation>
    <scope>NUCLEOTIDE SEQUENCE</scope>
    <source>
        <strain evidence="2">Deep ocean</strain>
    </source>
</reference>